<dbReference type="InterPro" id="IPR036890">
    <property type="entry name" value="HATPase_C_sf"/>
</dbReference>
<keyword evidence="5 8" id="KW-0418">Kinase</keyword>
<evidence type="ECO:0000256" key="1">
    <source>
        <dbReference type="ARBA" id="ARBA00000085"/>
    </source>
</evidence>
<proteinExistence type="predicted"/>
<dbReference type="InterPro" id="IPR005467">
    <property type="entry name" value="His_kinase_dom"/>
</dbReference>
<comment type="caution">
    <text evidence="8">The sequence shown here is derived from an EMBL/GenBank/DDBJ whole genome shotgun (WGS) entry which is preliminary data.</text>
</comment>
<name>K1SD66_9ZZZZ</name>
<dbReference type="GO" id="GO:0000155">
    <property type="term" value="F:phosphorelay sensor kinase activity"/>
    <property type="evidence" value="ECO:0007669"/>
    <property type="project" value="InterPro"/>
</dbReference>
<dbReference type="GO" id="GO:0016036">
    <property type="term" value="P:cellular response to phosphate starvation"/>
    <property type="evidence" value="ECO:0007669"/>
    <property type="project" value="TreeGrafter"/>
</dbReference>
<keyword evidence="3" id="KW-0597">Phosphoprotein</keyword>
<dbReference type="Gene3D" id="1.10.287.130">
    <property type="match status" value="1"/>
</dbReference>
<evidence type="ECO:0000313" key="8">
    <source>
        <dbReference type="EMBL" id="EKC51580.1"/>
    </source>
</evidence>
<dbReference type="EC" id="2.7.13.3" evidence="2"/>
<dbReference type="Pfam" id="PF00512">
    <property type="entry name" value="HisKA"/>
    <property type="match status" value="1"/>
</dbReference>
<feature type="domain" description="Histidine kinase" evidence="7">
    <location>
        <begin position="26"/>
        <end position="155"/>
    </location>
</feature>
<dbReference type="CDD" id="cd00082">
    <property type="entry name" value="HisKA"/>
    <property type="match status" value="1"/>
</dbReference>
<evidence type="ECO:0000259" key="7">
    <source>
        <dbReference type="PROSITE" id="PS50109"/>
    </source>
</evidence>
<dbReference type="PANTHER" id="PTHR45453:SF1">
    <property type="entry name" value="PHOSPHATE REGULON SENSOR PROTEIN PHOR"/>
    <property type="match status" value="1"/>
</dbReference>
<dbReference type="SUPFAM" id="SSF47384">
    <property type="entry name" value="Homodimeric domain of signal transducing histidine kinase"/>
    <property type="match status" value="1"/>
</dbReference>
<accession>K1SD66</accession>
<keyword evidence="6" id="KW-0902">Two-component regulatory system</keyword>
<dbReference type="SMART" id="SM00388">
    <property type="entry name" value="HisKA"/>
    <property type="match status" value="1"/>
</dbReference>
<evidence type="ECO:0000256" key="4">
    <source>
        <dbReference type="ARBA" id="ARBA00022679"/>
    </source>
</evidence>
<reference evidence="8" key="1">
    <citation type="journal article" date="2013" name="Environ. Microbiol.">
        <title>Microbiota from the distal guts of lean and obese adolescents exhibit partial functional redundancy besides clear differences in community structure.</title>
        <authorList>
            <person name="Ferrer M."/>
            <person name="Ruiz A."/>
            <person name="Lanza F."/>
            <person name="Haange S.B."/>
            <person name="Oberbach A."/>
            <person name="Till H."/>
            <person name="Bargiela R."/>
            <person name="Campoy C."/>
            <person name="Segura M.T."/>
            <person name="Richter M."/>
            <person name="von Bergen M."/>
            <person name="Seifert J."/>
            <person name="Suarez A."/>
        </authorList>
    </citation>
    <scope>NUCLEOTIDE SEQUENCE</scope>
</reference>
<evidence type="ECO:0000256" key="5">
    <source>
        <dbReference type="ARBA" id="ARBA00022777"/>
    </source>
</evidence>
<dbReference type="PANTHER" id="PTHR45453">
    <property type="entry name" value="PHOSPHATE REGULON SENSOR PROTEIN PHOR"/>
    <property type="match status" value="1"/>
</dbReference>
<dbReference type="InterPro" id="IPR003661">
    <property type="entry name" value="HisK_dim/P_dom"/>
</dbReference>
<comment type="catalytic activity">
    <reaction evidence="1">
        <text>ATP + protein L-histidine = ADP + protein N-phospho-L-histidine.</text>
        <dbReference type="EC" id="2.7.13.3"/>
    </reaction>
</comment>
<feature type="non-terminal residue" evidence="8">
    <location>
        <position position="155"/>
    </location>
</feature>
<dbReference type="InterPro" id="IPR036097">
    <property type="entry name" value="HisK_dim/P_sf"/>
</dbReference>
<organism evidence="8">
    <name type="scientific">human gut metagenome</name>
    <dbReference type="NCBI Taxonomy" id="408170"/>
    <lineage>
        <taxon>unclassified sequences</taxon>
        <taxon>metagenomes</taxon>
        <taxon>organismal metagenomes</taxon>
    </lineage>
</organism>
<evidence type="ECO:0000256" key="6">
    <source>
        <dbReference type="ARBA" id="ARBA00023012"/>
    </source>
</evidence>
<dbReference type="AlphaFoldDB" id="K1SD66"/>
<evidence type="ECO:0000256" key="2">
    <source>
        <dbReference type="ARBA" id="ARBA00012438"/>
    </source>
</evidence>
<protein>
    <recommendedName>
        <fullName evidence="2">histidine kinase</fullName>
        <ecNumber evidence="2">2.7.13.3</ecNumber>
    </recommendedName>
</protein>
<sequence>MTVEIAKWIIKPVIESFNRQKQFVADASHELKTPIAVIMANAEALEKEPEEKKWLNNIKSEADRMNELVTSLLDLAKLEEGKDKEIQQEENLSKIVEMSVLTFESLMYENKIELEYDIQKDINIKCNSSQIKQLVAILIDNAIKHSETNGKISIA</sequence>
<evidence type="ECO:0000256" key="3">
    <source>
        <dbReference type="ARBA" id="ARBA00022553"/>
    </source>
</evidence>
<keyword evidence="4" id="KW-0808">Transferase</keyword>
<dbReference type="SUPFAM" id="SSF55874">
    <property type="entry name" value="ATPase domain of HSP90 chaperone/DNA topoisomerase II/histidine kinase"/>
    <property type="match status" value="1"/>
</dbReference>
<dbReference type="GO" id="GO:0004721">
    <property type="term" value="F:phosphoprotein phosphatase activity"/>
    <property type="evidence" value="ECO:0007669"/>
    <property type="project" value="TreeGrafter"/>
</dbReference>
<dbReference type="Gene3D" id="3.30.565.10">
    <property type="entry name" value="Histidine kinase-like ATPase, C-terminal domain"/>
    <property type="match status" value="1"/>
</dbReference>
<dbReference type="PROSITE" id="PS50109">
    <property type="entry name" value="HIS_KIN"/>
    <property type="match status" value="1"/>
</dbReference>
<dbReference type="FunFam" id="1.10.287.130:FF:000001">
    <property type="entry name" value="Two-component sensor histidine kinase"/>
    <property type="match status" value="1"/>
</dbReference>
<gene>
    <name evidence="8" type="ORF">LEA_17323</name>
</gene>
<dbReference type="InterPro" id="IPR050351">
    <property type="entry name" value="BphY/WalK/GraS-like"/>
</dbReference>
<dbReference type="GO" id="GO:0005886">
    <property type="term" value="C:plasma membrane"/>
    <property type="evidence" value="ECO:0007669"/>
    <property type="project" value="TreeGrafter"/>
</dbReference>
<dbReference type="EMBL" id="AJWY01011858">
    <property type="protein sequence ID" value="EKC51580.1"/>
    <property type="molecule type" value="Genomic_DNA"/>
</dbReference>